<keyword evidence="2" id="KW-1185">Reference proteome</keyword>
<dbReference type="EMBL" id="CP021112">
    <property type="protein sequence ID" value="ARQ02803.1"/>
    <property type="molecule type" value="Genomic_DNA"/>
</dbReference>
<accession>A0A1W6ZZQ3</accession>
<protein>
    <submittedName>
        <fullName evidence="1">DUF1772 domain-containing protein</fullName>
    </submittedName>
</protein>
<dbReference type="OrthoDB" id="5195424at2"/>
<dbReference type="KEGG" id="psin:CAK95_06805"/>
<sequence>MFLMFQILTVLVVAIAMALTLAHALELPGKLQLSKEQYLAVQKIYYPGFTVGGAAEPVGVLLLLGLMLMFPIGSTAFWLVAAALSALAAMHLAYWLLTHPVNHFWLRDVDLAKGGSGFFSFDPLGRATDADQTDWKSLRDRWEFSHVVRAVFGIASLIFLVTAIAVHA</sequence>
<gene>
    <name evidence="1" type="ORF">CAK95_06805</name>
</gene>
<dbReference type="Pfam" id="PF08592">
    <property type="entry name" value="Anthrone_oxy"/>
    <property type="match status" value="1"/>
</dbReference>
<evidence type="ECO:0000313" key="1">
    <source>
        <dbReference type="EMBL" id="ARQ02803.1"/>
    </source>
</evidence>
<reference evidence="1 2" key="1">
    <citation type="submission" date="2017-05" db="EMBL/GenBank/DDBJ databases">
        <title>Full genome sequence of Pseudorhodoplanes sinuspersici.</title>
        <authorList>
            <person name="Dastgheib S.M.M."/>
            <person name="Shavandi M."/>
            <person name="Tirandaz H."/>
        </authorList>
    </citation>
    <scope>NUCLEOTIDE SEQUENCE [LARGE SCALE GENOMIC DNA]</scope>
    <source>
        <strain evidence="1 2">RIPI110</strain>
    </source>
</reference>
<name>A0A1W6ZZQ3_9HYPH</name>
<dbReference type="Proteomes" id="UP000194137">
    <property type="component" value="Chromosome"/>
</dbReference>
<dbReference type="AlphaFoldDB" id="A0A1W6ZZQ3"/>
<proteinExistence type="predicted"/>
<organism evidence="1 2">
    <name type="scientific">Pseudorhodoplanes sinuspersici</name>
    <dbReference type="NCBI Taxonomy" id="1235591"/>
    <lineage>
        <taxon>Bacteria</taxon>
        <taxon>Pseudomonadati</taxon>
        <taxon>Pseudomonadota</taxon>
        <taxon>Alphaproteobacteria</taxon>
        <taxon>Hyphomicrobiales</taxon>
        <taxon>Pseudorhodoplanes</taxon>
    </lineage>
</organism>
<dbReference type="InterPro" id="IPR013901">
    <property type="entry name" value="Anthrone_oxy"/>
</dbReference>
<evidence type="ECO:0000313" key="2">
    <source>
        <dbReference type="Proteomes" id="UP000194137"/>
    </source>
</evidence>